<feature type="signal peptide" evidence="1">
    <location>
        <begin position="1"/>
        <end position="21"/>
    </location>
</feature>
<dbReference type="Proteomes" id="UP000008237">
    <property type="component" value="Unassembled WGS sequence"/>
</dbReference>
<protein>
    <submittedName>
        <fullName evidence="2">Uncharacterized protein</fullName>
    </submittedName>
</protein>
<evidence type="ECO:0000313" key="2">
    <source>
        <dbReference type="EMBL" id="EFN83907.1"/>
    </source>
</evidence>
<evidence type="ECO:0000313" key="3">
    <source>
        <dbReference type="Proteomes" id="UP000008237"/>
    </source>
</evidence>
<dbReference type="AlphaFoldDB" id="E2BKB0"/>
<dbReference type="InParanoid" id="E2BKB0"/>
<name>E2BKB0_HARSA</name>
<organism evidence="3">
    <name type="scientific">Harpegnathos saltator</name>
    <name type="common">Jerdon's jumping ant</name>
    <dbReference type="NCBI Taxonomy" id="610380"/>
    <lineage>
        <taxon>Eukaryota</taxon>
        <taxon>Metazoa</taxon>
        <taxon>Ecdysozoa</taxon>
        <taxon>Arthropoda</taxon>
        <taxon>Hexapoda</taxon>
        <taxon>Insecta</taxon>
        <taxon>Pterygota</taxon>
        <taxon>Neoptera</taxon>
        <taxon>Endopterygota</taxon>
        <taxon>Hymenoptera</taxon>
        <taxon>Apocrita</taxon>
        <taxon>Aculeata</taxon>
        <taxon>Formicoidea</taxon>
        <taxon>Formicidae</taxon>
        <taxon>Ponerinae</taxon>
        <taxon>Ponerini</taxon>
        <taxon>Harpegnathos</taxon>
    </lineage>
</organism>
<accession>E2BKB0</accession>
<dbReference type="EMBL" id="GL448770">
    <property type="protein sequence ID" value="EFN83907.1"/>
    <property type="molecule type" value="Genomic_DNA"/>
</dbReference>
<keyword evidence="1" id="KW-0732">Signal</keyword>
<dbReference type="STRING" id="610380.E2BKB0"/>
<dbReference type="OMA" id="IAYRQRA"/>
<keyword evidence="3" id="KW-1185">Reference proteome</keyword>
<feature type="chain" id="PRO_5003157908" evidence="1">
    <location>
        <begin position="22"/>
        <end position="133"/>
    </location>
</feature>
<reference evidence="2 3" key="1">
    <citation type="journal article" date="2010" name="Science">
        <title>Genomic comparison of the ants Camponotus floridanus and Harpegnathos saltator.</title>
        <authorList>
            <person name="Bonasio R."/>
            <person name="Zhang G."/>
            <person name="Ye C."/>
            <person name="Mutti N.S."/>
            <person name="Fang X."/>
            <person name="Qin N."/>
            <person name="Donahue G."/>
            <person name="Yang P."/>
            <person name="Li Q."/>
            <person name="Li C."/>
            <person name="Zhang P."/>
            <person name="Huang Z."/>
            <person name="Berger S.L."/>
            <person name="Reinberg D."/>
            <person name="Wang J."/>
            <person name="Liebig J."/>
        </authorList>
    </citation>
    <scope>NUCLEOTIDE SEQUENCE [LARGE SCALE GENOMIC DNA]</scope>
    <source>
        <strain evidence="2 3">R22 G/1</strain>
    </source>
</reference>
<evidence type="ECO:0000256" key="1">
    <source>
        <dbReference type="SAM" id="SignalP"/>
    </source>
</evidence>
<sequence length="133" mass="14399">MTAARVIVFALLLAGITCSYALPLRVAIIYGPPSLLAMPVLVRGFEEPRVGTDEESKGTDALYTLNGDLASASSFNVVKRNVQGAADGDGDDGDDDDLETAAGSNVLRPLFVYRQQIAYRQRAREAIRRGRRI</sequence>
<proteinExistence type="predicted"/>
<gene>
    <name evidence="2" type="ORF">EAI_00461</name>
</gene>